<dbReference type="SUPFAM" id="SSF56954">
    <property type="entry name" value="Outer membrane efflux proteins (OEP)"/>
    <property type="match status" value="1"/>
</dbReference>
<dbReference type="EMBL" id="CP034464">
    <property type="protein sequence ID" value="AZP10694.1"/>
    <property type="molecule type" value="Genomic_DNA"/>
</dbReference>
<dbReference type="GO" id="GO:0015562">
    <property type="term" value="F:efflux transmembrane transporter activity"/>
    <property type="evidence" value="ECO:0007669"/>
    <property type="project" value="InterPro"/>
</dbReference>
<gene>
    <name evidence="9" type="ORF">EJN92_00785</name>
</gene>
<dbReference type="KEGG" id="upv:EJN92_00785"/>
<dbReference type="Proteomes" id="UP000275663">
    <property type="component" value="Chromosome"/>
</dbReference>
<dbReference type="GO" id="GO:0015288">
    <property type="term" value="F:porin activity"/>
    <property type="evidence" value="ECO:0007669"/>
    <property type="project" value="TreeGrafter"/>
</dbReference>
<evidence type="ECO:0000256" key="4">
    <source>
        <dbReference type="ARBA" id="ARBA00022452"/>
    </source>
</evidence>
<dbReference type="AlphaFoldDB" id="A0A3Q9BN45"/>
<name>A0A3Q9BN45_9BURK</name>
<keyword evidence="5" id="KW-0812">Transmembrane</keyword>
<keyword evidence="4" id="KW-1134">Transmembrane beta strand</keyword>
<dbReference type="PANTHER" id="PTHR30026:SF5">
    <property type="entry name" value="ABC-TYPE EFFLUX SYSTEM SECRETIN COMPONENT"/>
    <property type="match status" value="1"/>
</dbReference>
<evidence type="ECO:0000256" key="6">
    <source>
        <dbReference type="ARBA" id="ARBA00023136"/>
    </source>
</evidence>
<dbReference type="OrthoDB" id="187483at2"/>
<comment type="subcellular location">
    <subcellularLocation>
        <location evidence="1">Cell outer membrane</location>
    </subcellularLocation>
</comment>
<evidence type="ECO:0000256" key="2">
    <source>
        <dbReference type="ARBA" id="ARBA00007613"/>
    </source>
</evidence>
<organism evidence="9 10">
    <name type="scientific">Undibacterium parvum</name>
    <dbReference type="NCBI Taxonomy" id="401471"/>
    <lineage>
        <taxon>Bacteria</taxon>
        <taxon>Pseudomonadati</taxon>
        <taxon>Pseudomonadota</taxon>
        <taxon>Betaproteobacteria</taxon>
        <taxon>Burkholderiales</taxon>
        <taxon>Oxalobacteraceae</taxon>
        <taxon>Undibacterium</taxon>
    </lineage>
</organism>
<dbReference type="GO" id="GO:1990281">
    <property type="term" value="C:efflux pump complex"/>
    <property type="evidence" value="ECO:0007669"/>
    <property type="project" value="TreeGrafter"/>
</dbReference>
<protein>
    <submittedName>
        <fullName evidence="9">TolC family protein</fullName>
    </submittedName>
</protein>
<keyword evidence="7" id="KW-0998">Cell outer membrane</keyword>
<evidence type="ECO:0000313" key="10">
    <source>
        <dbReference type="Proteomes" id="UP000275663"/>
    </source>
</evidence>
<sequence length="473" mass="50560">MDVVMKKPLLMGIAWTLTQCCLADFAYAAQALGISQALALASQNSGKLGGANAAVTQAQEQVQAVAGLGGPILALTGMGYSFERQQNISLQPYASNINGMISGLPIPPSALPIPIDIPTLPDSVNLHVRKTGAVGFVNAILPLYTGGRIDGVRGVAAGRASESVANAQQERDEVQATLIQRYFGVQATAQVAQLREAARVGVAEHLATAKRMEAAGLLAKVERLQADVAYANALRDAAKAQHDSALARRALDSMLDTEYAAAVLATPLFVDTRDLEPLEHYVTRALAAHPGMAIVSAKRQQTEGLHQIEEGIHKPSVFAYGVAEPHKGRPDWMVGIVLNWVLIDGTDRAALSRSSVAAAQRVDQAERQARQDIALLVERNYRNLDQAKLKYLALRADEELAREYLRLRVKSLASGLGTAVEVIDAQLNLAKVQAEQTGAAYEYSMALVALLSTTGELANFPQLAQSADIQHPQ</sequence>
<dbReference type="Gene3D" id="1.20.1600.10">
    <property type="entry name" value="Outer membrane efflux proteins (OEP)"/>
    <property type="match status" value="1"/>
</dbReference>
<dbReference type="InterPro" id="IPR051906">
    <property type="entry name" value="TolC-like"/>
</dbReference>
<proteinExistence type="inferred from homology"/>
<evidence type="ECO:0000256" key="8">
    <source>
        <dbReference type="SAM" id="SignalP"/>
    </source>
</evidence>
<comment type="similarity">
    <text evidence="2">Belongs to the outer membrane factor (OMF) (TC 1.B.17) family.</text>
</comment>
<reference evidence="9 10" key="1">
    <citation type="journal article" date="2011" name="Int. J. Syst. Evol. Microbiol.">
        <title>Description of Undibacterium oligocarboniphilum sp. nov., isolated from purified water, and Undibacterium pigrum strain CCUG 49012 as the type strain of Undibacterium parvum sp. nov., and emended descriptions of the genus Undibacterium and the species Undibacterium pigrum.</title>
        <authorList>
            <person name="Eder W."/>
            <person name="Wanner G."/>
            <person name="Ludwig W."/>
            <person name="Busse H.J."/>
            <person name="Ziemke-Kageler F."/>
            <person name="Lang E."/>
        </authorList>
    </citation>
    <scope>NUCLEOTIDE SEQUENCE [LARGE SCALE GENOMIC DNA]</scope>
    <source>
        <strain evidence="9 10">DSM 23061</strain>
    </source>
</reference>
<feature type="signal peptide" evidence="8">
    <location>
        <begin position="1"/>
        <end position="28"/>
    </location>
</feature>
<keyword evidence="8" id="KW-0732">Signal</keyword>
<evidence type="ECO:0000256" key="1">
    <source>
        <dbReference type="ARBA" id="ARBA00004442"/>
    </source>
</evidence>
<keyword evidence="10" id="KW-1185">Reference proteome</keyword>
<evidence type="ECO:0000256" key="3">
    <source>
        <dbReference type="ARBA" id="ARBA00022448"/>
    </source>
</evidence>
<evidence type="ECO:0000313" key="9">
    <source>
        <dbReference type="EMBL" id="AZP10694.1"/>
    </source>
</evidence>
<dbReference type="InterPro" id="IPR003423">
    <property type="entry name" value="OMP_efflux"/>
</dbReference>
<keyword evidence="3" id="KW-0813">Transport</keyword>
<dbReference type="Pfam" id="PF02321">
    <property type="entry name" value="OEP"/>
    <property type="match status" value="1"/>
</dbReference>
<dbReference type="PANTHER" id="PTHR30026">
    <property type="entry name" value="OUTER MEMBRANE PROTEIN TOLC"/>
    <property type="match status" value="1"/>
</dbReference>
<dbReference type="GO" id="GO:0009279">
    <property type="term" value="C:cell outer membrane"/>
    <property type="evidence" value="ECO:0007669"/>
    <property type="project" value="UniProtKB-SubCell"/>
</dbReference>
<evidence type="ECO:0000256" key="5">
    <source>
        <dbReference type="ARBA" id="ARBA00022692"/>
    </source>
</evidence>
<evidence type="ECO:0000256" key="7">
    <source>
        <dbReference type="ARBA" id="ARBA00023237"/>
    </source>
</evidence>
<keyword evidence="6" id="KW-0472">Membrane</keyword>
<feature type="chain" id="PRO_5018765045" evidence="8">
    <location>
        <begin position="29"/>
        <end position="473"/>
    </location>
</feature>
<accession>A0A3Q9BN45</accession>